<dbReference type="FunFam" id="3.20.20.190:FF:000002">
    <property type="entry name" value="Phosphoinositide phospholipase C"/>
    <property type="match status" value="1"/>
</dbReference>
<dbReference type="InterPro" id="IPR035892">
    <property type="entry name" value="C2_domain_sf"/>
</dbReference>
<evidence type="ECO:0000256" key="6">
    <source>
        <dbReference type="ARBA" id="ARBA00022837"/>
    </source>
</evidence>
<feature type="region of interest" description="Disordered" evidence="12">
    <location>
        <begin position="994"/>
        <end position="1024"/>
    </location>
</feature>
<evidence type="ECO:0000259" key="14">
    <source>
        <dbReference type="PROSITE" id="PS50004"/>
    </source>
</evidence>
<evidence type="ECO:0000256" key="1">
    <source>
        <dbReference type="ARBA" id="ARBA00001913"/>
    </source>
</evidence>
<dbReference type="Proteomes" id="UP000694402">
    <property type="component" value="Unassembled WGS sequence"/>
</dbReference>
<feature type="region of interest" description="Disordered" evidence="12">
    <location>
        <begin position="1175"/>
        <end position="1284"/>
    </location>
</feature>
<dbReference type="PROSITE" id="PS50222">
    <property type="entry name" value="EF_HAND_2"/>
    <property type="match status" value="1"/>
</dbReference>
<dbReference type="InterPro" id="IPR001711">
    <property type="entry name" value="PLipase_C_Pinositol-sp_Y"/>
</dbReference>
<dbReference type="Ensembl" id="ENSOTST00005115978.1">
    <property type="protein sequence ID" value="ENSOTSP00005117359.1"/>
    <property type="gene ID" value="ENSOTSG00005050252.1"/>
</dbReference>
<dbReference type="SUPFAM" id="SSF47473">
    <property type="entry name" value="EF-hand"/>
    <property type="match status" value="1"/>
</dbReference>
<dbReference type="GeneTree" id="ENSGT00940000157185"/>
<protein>
    <recommendedName>
        <fullName evidence="3 11">Phosphoinositide phospholipase C</fullName>
        <ecNumber evidence="3 11">3.1.4.11</ecNumber>
    </recommendedName>
</protein>
<dbReference type="PANTHER" id="PTHR10336:SF51">
    <property type="entry name" value="1-PHOSPHATIDYLINOSITOL 4,5-BISPHOSPHATE PHOSPHODIESTERASE ETA-1"/>
    <property type="match status" value="1"/>
</dbReference>
<feature type="domain" description="EF-hand" evidence="16">
    <location>
        <begin position="191"/>
        <end position="216"/>
    </location>
</feature>
<evidence type="ECO:0000256" key="4">
    <source>
        <dbReference type="ARBA" id="ARBA00022490"/>
    </source>
</evidence>
<dbReference type="Pfam" id="PF16457">
    <property type="entry name" value="PH_12"/>
    <property type="match status" value="1"/>
</dbReference>
<feature type="compositionally biased region" description="Polar residues" evidence="12">
    <location>
        <begin position="1058"/>
        <end position="1067"/>
    </location>
</feature>
<dbReference type="SUPFAM" id="SSF51695">
    <property type="entry name" value="PLC-like phosphodiesterases"/>
    <property type="match status" value="1"/>
</dbReference>
<evidence type="ECO:0000256" key="2">
    <source>
        <dbReference type="ARBA" id="ARBA00004496"/>
    </source>
</evidence>
<evidence type="ECO:0000259" key="16">
    <source>
        <dbReference type="PROSITE" id="PS50222"/>
    </source>
</evidence>
<dbReference type="Pfam" id="PF00388">
    <property type="entry name" value="PI-PLC-X"/>
    <property type="match status" value="1"/>
</dbReference>
<dbReference type="GO" id="GO:0005509">
    <property type="term" value="F:calcium ion binding"/>
    <property type="evidence" value="ECO:0007669"/>
    <property type="project" value="InterPro"/>
</dbReference>
<accession>A0AAZ3PND9</accession>
<dbReference type="GO" id="GO:0051209">
    <property type="term" value="P:release of sequestered calcium ion into cytosol"/>
    <property type="evidence" value="ECO:0007669"/>
    <property type="project" value="TreeGrafter"/>
</dbReference>
<keyword evidence="9" id="KW-0807">Transducer</keyword>
<dbReference type="SMART" id="SM00149">
    <property type="entry name" value="PLCYc"/>
    <property type="match status" value="1"/>
</dbReference>
<reference evidence="17" key="3">
    <citation type="submission" date="2025-09" db="UniProtKB">
        <authorList>
            <consortium name="Ensembl"/>
        </authorList>
    </citation>
    <scope>IDENTIFICATION</scope>
</reference>
<dbReference type="PANTHER" id="PTHR10336">
    <property type="entry name" value="PHOSPHOINOSITIDE-SPECIFIC PHOSPHOLIPASE C FAMILY PROTEIN"/>
    <property type="match status" value="1"/>
</dbReference>
<dbReference type="GO" id="GO:0016042">
    <property type="term" value="P:lipid catabolic process"/>
    <property type="evidence" value="ECO:0007669"/>
    <property type="project" value="UniProtKB-KW"/>
</dbReference>
<dbReference type="Pfam" id="PF09279">
    <property type="entry name" value="EF-hand_like"/>
    <property type="match status" value="1"/>
</dbReference>
<keyword evidence="7 11" id="KW-0442">Lipid degradation</keyword>
<dbReference type="InterPro" id="IPR015359">
    <property type="entry name" value="PLC_EF-hand-like"/>
</dbReference>
<dbReference type="Pfam" id="PF00387">
    <property type="entry name" value="PI-PLC-Y"/>
    <property type="match status" value="1"/>
</dbReference>
<keyword evidence="8 11" id="KW-0443">Lipid metabolism</keyword>
<evidence type="ECO:0000313" key="17">
    <source>
        <dbReference type="Ensembl" id="ENSOTSP00005117359.1"/>
    </source>
</evidence>
<feature type="domain" description="PI-PLC Y-box" evidence="15">
    <location>
        <begin position="645"/>
        <end position="734"/>
    </location>
</feature>
<dbReference type="InterPro" id="IPR001192">
    <property type="entry name" value="PI-PLC_fam"/>
</dbReference>
<feature type="domain" description="C2" evidence="14">
    <location>
        <begin position="736"/>
        <end position="864"/>
    </location>
</feature>
<comment type="subcellular location">
    <subcellularLocation>
        <location evidence="2">Cytoplasm</location>
    </subcellularLocation>
</comment>
<dbReference type="PROSITE" id="PS50007">
    <property type="entry name" value="PIPLC_X_DOMAIN"/>
    <property type="match status" value="1"/>
</dbReference>
<evidence type="ECO:0000313" key="18">
    <source>
        <dbReference type="Proteomes" id="UP000694402"/>
    </source>
</evidence>
<dbReference type="SMART" id="SM00148">
    <property type="entry name" value="PLCXc"/>
    <property type="match status" value="1"/>
</dbReference>
<reference evidence="18" key="1">
    <citation type="journal article" date="2018" name="PLoS ONE">
        <title>Chinook salmon (Oncorhynchus tshawytscha) genome and transcriptome.</title>
        <authorList>
            <person name="Christensen K.A."/>
            <person name="Leong J.S."/>
            <person name="Sakhrani D."/>
            <person name="Biagi C.A."/>
            <person name="Minkley D.R."/>
            <person name="Withler R.E."/>
            <person name="Rondeau E.B."/>
            <person name="Koop B.F."/>
            <person name="Devlin R.H."/>
        </authorList>
    </citation>
    <scope>NUCLEOTIDE SEQUENCE [LARGE SCALE GENOMIC DNA]</scope>
</reference>
<evidence type="ECO:0000256" key="9">
    <source>
        <dbReference type="ARBA" id="ARBA00023224"/>
    </source>
</evidence>
<comment type="catalytic activity">
    <reaction evidence="10">
        <text>a 1,2-diacyl-sn-glycero-3-phospho-(1D-myo-inositol-4,5-bisphosphate) + H2O = 1D-myo-inositol 1,4,5-trisphosphate + a 1,2-diacyl-sn-glycerol + H(+)</text>
        <dbReference type="Rhea" id="RHEA:33179"/>
        <dbReference type="ChEBI" id="CHEBI:15377"/>
        <dbReference type="ChEBI" id="CHEBI:15378"/>
        <dbReference type="ChEBI" id="CHEBI:17815"/>
        <dbReference type="ChEBI" id="CHEBI:58456"/>
        <dbReference type="ChEBI" id="CHEBI:203600"/>
        <dbReference type="EC" id="3.1.4.11"/>
    </reaction>
    <physiologicalReaction direction="left-to-right" evidence="10">
        <dbReference type="Rhea" id="RHEA:33180"/>
    </physiologicalReaction>
</comment>
<dbReference type="InterPro" id="IPR018247">
    <property type="entry name" value="EF_Hand_1_Ca_BS"/>
</dbReference>
<evidence type="ECO:0000256" key="11">
    <source>
        <dbReference type="RuleBase" id="RU361133"/>
    </source>
</evidence>
<dbReference type="SUPFAM" id="SSF50729">
    <property type="entry name" value="PH domain-like"/>
    <property type="match status" value="1"/>
</dbReference>
<feature type="compositionally biased region" description="Pro residues" evidence="12">
    <location>
        <begin position="1254"/>
        <end position="1278"/>
    </location>
</feature>
<dbReference type="PROSITE" id="PS50003">
    <property type="entry name" value="PH_DOMAIN"/>
    <property type="match status" value="1"/>
</dbReference>
<feature type="region of interest" description="Disordered" evidence="12">
    <location>
        <begin position="1044"/>
        <end position="1102"/>
    </location>
</feature>
<dbReference type="SMART" id="SM00239">
    <property type="entry name" value="C2"/>
    <property type="match status" value="1"/>
</dbReference>
<dbReference type="CDD" id="cd13364">
    <property type="entry name" value="PH_PLC_eta"/>
    <property type="match status" value="1"/>
</dbReference>
<name>A0AAZ3PND9_ONCTS</name>
<dbReference type="InterPro" id="IPR000909">
    <property type="entry name" value="PLipase_C_PInositol-sp_X_dom"/>
</dbReference>
<comment type="cofactor">
    <cofactor evidence="1">
        <name>Ca(2+)</name>
        <dbReference type="ChEBI" id="CHEBI:29108"/>
    </cofactor>
</comment>
<dbReference type="GO" id="GO:0048015">
    <property type="term" value="P:phosphatidylinositol-mediated signaling"/>
    <property type="evidence" value="ECO:0007669"/>
    <property type="project" value="TreeGrafter"/>
</dbReference>
<evidence type="ECO:0000256" key="3">
    <source>
        <dbReference type="ARBA" id="ARBA00012368"/>
    </source>
</evidence>
<keyword evidence="18" id="KW-1185">Reference proteome</keyword>
<feature type="compositionally biased region" description="Low complexity" evidence="12">
    <location>
        <begin position="1068"/>
        <end position="1082"/>
    </location>
</feature>
<evidence type="ECO:0000256" key="5">
    <source>
        <dbReference type="ARBA" id="ARBA00022723"/>
    </source>
</evidence>
<dbReference type="FunFam" id="1.10.238.10:FF:000005">
    <property type="entry name" value="Phosphoinositide phospholipase C"/>
    <property type="match status" value="1"/>
</dbReference>
<dbReference type="InterPro" id="IPR001849">
    <property type="entry name" value="PH_domain"/>
</dbReference>
<dbReference type="FunFam" id="2.30.29.30:FF:000063">
    <property type="entry name" value="Phosphoinositide phospholipase C"/>
    <property type="match status" value="1"/>
</dbReference>
<dbReference type="GO" id="GO:0005737">
    <property type="term" value="C:cytoplasm"/>
    <property type="evidence" value="ECO:0007669"/>
    <property type="project" value="UniProtKB-SubCell"/>
</dbReference>
<dbReference type="Gene3D" id="1.10.238.10">
    <property type="entry name" value="EF-hand"/>
    <property type="match status" value="2"/>
</dbReference>
<dbReference type="InterPro" id="IPR011992">
    <property type="entry name" value="EF-hand-dom_pair"/>
</dbReference>
<dbReference type="PROSITE" id="PS00018">
    <property type="entry name" value="EF_HAND_1"/>
    <property type="match status" value="1"/>
</dbReference>
<dbReference type="Gene3D" id="3.20.20.190">
    <property type="entry name" value="Phosphatidylinositol (PI) phosphodiesterase"/>
    <property type="match status" value="1"/>
</dbReference>
<dbReference type="Pfam" id="PF00168">
    <property type="entry name" value="C2"/>
    <property type="match status" value="1"/>
</dbReference>
<keyword evidence="11" id="KW-0378">Hydrolase</keyword>
<dbReference type="SUPFAM" id="SSF49562">
    <property type="entry name" value="C2 domain (Calcium/lipid-binding domain, CaLB)"/>
    <property type="match status" value="1"/>
</dbReference>
<organism evidence="17 18">
    <name type="scientific">Oncorhynchus tshawytscha</name>
    <name type="common">Chinook salmon</name>
    <name type="synonym">Salmo tshawytscha</name>
    <dbReference type="NCBI Taxonomy" id="74940"/>
    <lineage>
        <taxon>Eukaryota</taxon>
        <taxon>Metazoa</taxon>
        <taxon>Chordata</taxon>
        <taxon>Craniata</taxon>
        <taxon>Vertebrata</taxon>
        <taxon>Euteleostomi</taxon>
        <taxon>Actinopterygii</taxon>
        <taxon>Neopterygii</taxon>
        <taxon>Teleostei</taxon>
        <taxon>Protacanthopterygii</taxon>
        <taxon>Salmoniformes</taxon>
        <taxon>Salmonidae</taxon>
        <taxon>Salmoninae</taxon>
        <taxon>Oncorhynchus</taxon>
    </lineage>
</organism>
<dbReference type="InterPro" id="IPR011993">
    <property type="entry name" value="PH-like_dom_sf"/>
</dbReference>
<gene>
    <name evidence="17" type="primary">PLCH1</name>
</gene>
<dbReference type="GO" id="GO:0046488">
    <property type="term" value="P:phosphatidylinositol metabolic process"/>
    <property type="evidence" value="ECO:0007669"/>
    <property type="project" value="TreeGrafter"/>
</dbReference>
<dbReference type="InterPro" id="IPR000008">
    <property type="entry name" value="C2_dom"/>
</dbReference>
<dbReference type="SMART" id="SM00233">
    <property type="entry name" value="PH"/>
    <property type="match status" value="1"/>
</dbReference>
<evidence type="ECO:0000259" key="13">
    <source>
        <dbReference type="PROSITE" id="PS50003"/>
    </source>
</evidence>
<evidence type="ECO:0000256" key="12">
    <source>
        <dbReference type="SAM" id="MobiDB-lite"/>
    </source>
</evidence>
<evidence type="ECO:0000259" key="15">
    <source>
        <dbReference type="PROSITE" id="PS50008"/>
    </source>
</evidence>
<feature type="domain" description="PH" evidence="13">
    <location>
        <begin position="128"/>
        <end position="162"/>
    </location>
</feature>
<dbReference type="Gene3D" id="2.60.40.150">
    <property type="entry name" value="C2 domain"/>
    <property type="match status" value="1"/>
</dbReference>
<keyword evidence="6" id="KW-0106">Calcium</keyword>
<proteinExistence type="predicted"/>
<dbReference type="EC" id="3.1.4.11" evidence="3 11"/>
<evidence type="ECO:0000256" key="8">
    <source>
        <dbReference type="ARBA" id="ARBA00023098"/>
    </source>
</evidence>
<dbReference type="PROSITE" id="PS50004">
    <property type="entry name" value="C2"/>
    <property type="match status" value="1"/>
</dbReference>
<keyword evidence="4" id="KW-0963">Cytoplasm</keyword>
<dbReference type="PRINTS" id="PR00390">
    <property type="entry name" value="PHPHLIPASEC"/>
</dbReference>
<feature type="compositionally biased region" description="Polar residues" evidence="12">
    <location>
        <begin position="1208"/>
        <end position="1251"/>
    </location>
</feature>
<keyword evidence="5" id="KW-0479">Metal-binding</keyword>
<feature type="compositionally biased region" description="Polar residues" evidence="12">
    <location>
        <begin position="1093"/>
        <end position="1102"/>
    </location>
</feature>
<reference evidence="17" key="2">
    <citation type="submission" date="2025-08" db="UniProtKB">
        <authorList>
            <consortium name="Ensembl"/>
        </authorList>
    </citation>
    <scope>IDENTIFICATION</scope>
</reference>
<dbReference type="Gene3D" id="2.30.29.30">
    <property type="entry name" value="Pleckstrin-homology domain (PH domain)/Phosphotyrosine-binding domain (PTB)"/>
    <property type="match status" value="1"/>
</dbReference>
<dbReference type="InterPro" id="IPR017946">
    <property type="entry name" value="PLC-like_Pdiesterase_TIM-brl"/>
</dbReference>
<evidence type="ECO:0000256" key="10">
    <source>
        <dbReference type="ARBA" id="ARBA00023674"/>
    </source>
</evidence>
<dbReference type="FunFam" id="2.60.40.150:FF:000018">
    <property type="entry name" value="Phosphoinositide phospholipase C"/>
    <property type="match status" value="1"/>
</dbReference>
<dbReference type="InterPro" id="IPR002048">
    <property type="entry name" value="EF_hand_dom"/>
</dbReference>
<dbReference type="PROSITE" id="PS50008">
    <property type="entry name" value="PIPLC_Y_DOMAIN"/>
    <property type="match status" value="1"/>
</dbReference>
<feature type="compositionally biased region" description="Basic and acidic residues" evidence="12">
    <location>
        <begin position="1007"/>
        <end position="1017"/>
    </location>
</feature>
<sequence length="1463" mass="163792">MDVFCGPVLRSNPYSRPAVVTVTTLLARRVYHLGGFVAVPSIRRLALLVERCMCVMQSGTQMVKLKAGSKGLVRLFYLDEHRSCIRWRPSRKSERAKITIDSLYKVTEGRQSDIFHRHAEGSFDPACCFTVYHGNHMESLDLVTSNPEEARTWVTGLRYLMAGISDEDSLAKRQRTHDQYPFKTNTHTRTHEADKNGDGLLNMEEIYQLLHKMNVNLPRRKVKHMFQEADSDDQQGTLTFEEFSVFYKMMSLRRDLYLLLMGYSDRKDHLTADELANFLRNEQKMMNVTTEYCLDVIDKFELSEENKQKGILGIEGFTSFMRSPTCDVFNPEHHEVNQDMDQPLSSYYISSSHNTYLTGDQLLSHSKTDMYAWVLQAGCRCVEVDCWDGPDGEPMVQHGYTLTSKITFKSVIETIDKYAFINNRYPVILSIENHCCIQQQKKIAQYLRKILGDKLDLGETFHRDSKQLPSPHCLQGKILIKGKRLPLYLSIDVEEGEVSDDDSADEIEDDFKLKNSNSNGNHQVESYIRKKLDCLLKESQIGDKEDTDSFSIRALLRATHVGLHHYDGTLLFDTSSHAVLLSHSTLPPSPFCLSFLSHTLSVFSSCCRGEGKRKTIKLSRDLSDLVVFTNSVASPEGLDDCTPGNVLSFSETRAQQLVNHRAERFLCFNQRQLSRIYPSAYRIDSSNFNPQLYWNVGCQLVALNYQTEGRMMQLNRAKFMVNGGCGYALKPPPMCKGSFNPFCDDPLPAYPNKQLVLKIISGQQLPKPPDSMLGDRGEIIDPFVEVEIIGLPVDCCKGQTRVVDDNGFNPVWEENLSFTLHMAEVALVRFLVWDHDPIGRDFVGQRTVAFGSLMPGYRHVYLEGLTEASIFIHVSVHDIYGKGRQLRGIRGLFNRSSKSSVDTSCGSALRKRSISDLLLRRTASAPTNRRKKSKMKLAEVWEGSKDSERDRERVVVERSPPLHAPVSHRPISMPLERLLQGQLSLCSPDQEQTDLGADTLIGGSIDGDSREQLKDRVNPPIKAEGISSRQRTLCYLSRSTKTESNCLHVPTENRPETTLHSTTNTPAPSSSSSSSVPSSSVPPLSPPNVDWSDLQSPVSRQDSTISRLIDAVSLGNDTSCGSISALIGQFDLTADQNDLTTNSDPHVLSVMSCLLHPTVQDSSTPYKVTVDCTTPYKDPQTTTSPRKATNGPITPRKANYNCFRPSAASASPYTHLQPRPQSNTQPLPQAQPQSHTQPRPQSHTQAQLQFQPRSGPPPLPLSGPTLAPPLPIPRPLTAPSPCKSKSLGDLTSEDISCNFHSKYNIISRSFITPCMKERRRMRGLGGLSQRLQSADPLTEQLRKLSPQLPQLPQLPLKPFIPPSQRQQEALKSQDMSAPSSVGGVVLRTKVAAGQNPPANRHSTGSYIAGYLDQLEDRGLPEGACNTLGYGYGDHYGDHYHDDSLLPTDSCIRSEPEVYFLLRL</sequence>
<dbReference type="GO" id="GO:0004435">
    <property type="term" value="F:phosphatidylinositol-4,5-bisphosphate phospholipase C activity"/>
    <property type="evidence" value="ECO:0007669"/>
    <property type="project" value="UniProtKB-EC"/>
</dbReference>
<evidence type="ECO:0000256" key="7">
    <source>
        <dbReference type="ARBA" id="ARBA00022963"/>
    </source>
</evidence>
<dbReference type="CDD" id="cd00275">
    <property type="entry name" value="C2_PLC_like"/>
    <property type="match status" value="1"/>
</dbReference>